<organism evidence="3">
    <name type="scientific">uncultured Chthoniobacterales bacterium</name>
    <dbReference type="NCBI Taxonomy" id="1836801"/>
    <lineage>
        <taxon>Bacteria</taxon>
        <taxon>Pseudomonadati</taxon>
        <taxon>Verrucomicrobiota</taxon>
        <taxon>Spartobacteria</taxon>
        <taxon>Chthoniobacterales</taxon>
        <taxon>environmental samples</taxon>
    </lineage>
</organism>
<dbReference type="Gene3D" id="3.90.940.10">
    <property type="match status" value="1"/>
</dbReference>
<dbReference type="GO" id="GO:0003677">
    <property type="term" value="F:DNA binding"/>
    <property type="evidence" value="ECO:0007669"/>
    <property type="project" value="InterPro"/>
</dbReference>
<evidence type="ECO:0008006" key="4">
    <source>
        <dbReference type="Google" id="ProtNLM"/>
    </source>
</evidence>
<reference evidence="3" key="1">
    <citation type="submission" date="2020-02" db="EMBL/GenBank/DDBJ databases">
        <authorList>
            <person name="Meier V. D."/>
        </authorList>
    </citation>
    <scope>NUCLEOTIDE SEQUENCE</scope>
    <source>
        <strain evidence="3">AVDCRST_MAG42</strain>
    </source>
</reference>
<dbReference type="SUPFAM" id="SSF63562">
    <property type="entry name" value="RPB6/omega subunit-like"/>
    <property type="match status" value="1"/>
</dbReference>
<accession>A0A6J4J866</accession>
<evidence type="ECO:0000256" key="1">
    <source>
        <dbReference type="ARBA" id="ARBA00022478"/>
    </source>
</evidence>
<keyword evidence="1" id="KW-0240">DNA-directed RNA polymerase</keyword>
<keyword evidence="2" id="KW-0804">Transcription</keyword>
<dbReference type="EMBL" id="CADCTA010000117">
    <property type="protein sequence ID" value="CAA9269583.1"/>
    <property type="molecule type" value="Genomic_DNA"/>
</dbReference>
<dbReference type="GO" id="GO:0003899">
    <property type="term" value="F:DNA-directed RNA polymerase activity"/>
    <property type="evidence" value="ECO:0007669"/>
    <property type="project" value="InterPro"/>
</dbReference>
<dbReference type="GO" id="GO:0000428">
    <property type="term" value="C:DNA-directed RNA polymerase complex"/>
    <property type="evidence" value="ECO:0007669"/>
    <property type="project" value="UniProtKB-KW"/>
</dbReference>
<sequence length="90" mass="9368">MNSTILSRASIVIPDKELLVNIVRLRVRQLNAGHRPLVAVPPGMGLSDVALSEIADNKLTSESTAAPDADALAAPIITFPGTPATKKKAA</sequence>
<gene>
    <name evidence="3" type="ORF">AVDCRST_MAG42-3370</name>
</gene>
<dbReference type="AlphaFoldDB" id="A0A6J4J866"/>
<evidence type="ECO:0000313" key="3">
    <source>
        <dbReference type="EMBL" id="CAA9269583.1"/>
    </source>
</evidence>
<evidence type="ECO:0000256" key="2">
    <source>
        <dbReference type="ARBA" id="ARBA00023163"/>
    </source>
</evidence>
<protein>
    <recommendedName>
        <fullName evidence="4">DNA-directed RNA polymerase</fullName>
    </recommendedName>
</protein>
<proteinExistence type="predicted"/>
<dbReference type="InterPro" id="IPR036161">
    <property type="entry name" value="RPB6/omega-like_sf"/>
</dbReference>
<dbReference type="GO" id="GO:0006351">
    <property type="term" value="P:DNA-templated transcription"/>
    <property type="evidence" value="ECO:0007669"/>
    <property type="project" value="InterPro"/>
</dbReference>
<name>A0A6J4J866_9BACT</name>